<dbReference type="EMBL" id="BMPT01000003">
    <property type="protein sequence ID" value="GGM15665.1"/>
    <property type="molecule type" value="Genomic_DNA"/>
</dbReference>
<evidence type="ECO:0008006" key="4">
    <source>
        <dbReference type="Google" id="ProtNLM"/>
    </source>
</evidence>
<reference evidence="2" key="2">
    <citation type="submission" date="2020-09" db="EMBL/GenBank/DDBJ databases">
        <authorList>
            <person name="Sun Q."/>
            <person name="Ohkuma M."/>
        </authorList>
    </citation>
    <scope>NUCLEOTIDE SEQUENCE</scope>
    <source>
        <strain evidence="2">JCM 3051</strain>
    </source>
</reference>
<protein>
    <recommendedName>
        <fullName evidence="4">Abi-like protein</fullName>
    </recommendedName>
</protein>
<evidence type="ECO:0000313" key="3">
    <source>
        <dbReference type="Proteomes" id="UP000655589"/>
    </source>
</evidence>
<keyword evidence="3" id="KW-1185">Reference proteome</keyword>
<evidence type="ECO:0000256" key="1">
    <source>
        <dbReference type="SAM" id="MobiDB-lite"/>
    </source>
</evidence>
<reference evidence="2" key="1">
    <citation type="journal article" date="2014" name="Int. J. Syst. Evol. Microbiol.">
        <title>Complete genome sequence of Corynebacterium casei LMG S-19264T (=DSM 44701T), isolated from a smear-ripened cheese.</title>
        <authorList>
            <consortium name="US DOE Joint Genome Institute (JGI-PGF)"/>
            <person name="Walter F."/>
            <person name="Albersmeier A."/>
            <person name="Kalinowski J."/>
            <person name="Ruckert C."/>
        </authorList>
    </citation>
    <scope>NUCLEOTIDE SEQUENCE</scope>
    <source>
        <strain evidence="2">JCM 3051</strain>
    </source>
</reference>
<dbReference type="Proteomes" id="UP000655589">
    <property type="component" value="Unassembled WGS sequence"/>
</dbReference>
<organism evidence="2 3">
    <name type="scientific">Promicromonospora citrea</name>
    <dbReference type="NCBI Taxonomy" id="43677"/>
    <lineage>
        <taxon>Bacteria</taxon>
        <taxon>Bacillati</taxon>
        <taxon>Actinomycetota</taxon>
        <taxon>Actinomycetes</taxon>
        <taxon>Micrococcales</taxon>
        <taxon>Promicromonosporaceae</taxon>
        <taxon>Promicromonospora</taxon>
    </lineage>
</organism>
<name>A0A8H9GEF8_9MICO</name>
<dbReference type="Pfam" id="PF07751">
    <property type="entry name" value="Abi_2"/>
    <property type="match status" value="1"/>
</dbReference>
<comment type="caution">
    <text evidence="2">The sequence shown here is derived from an EMBL/GenBank/DDBJ whole genome shotgun (WGS) entry which is preliminary data.</text>
</comment>
<dbReference type="InterPro" id="IPR011664">
    <property type="entry name" value="Abi_system_AbiD/AbiF-like"/>
</dbReference>
<accession>A0A8H9GEF8</accession>
<feature type="region of interest" description="Disordered" evidence="1">
    <location>
        <begin position="1"/>
        <end position="32"/>
    </location>
</feature>
<dbReference type="AlphaFoldDB" id="A0A8H9GEF8"/>
<gene>
    <name evidence="2" type="ORF">GCM10010102_09100</name>
</gene>
<sequence>MELLERSDLPPPSRNTLARLGGTHKMTTAAAAPPSITRWISPPRFAPYALEAAGNVRHAVRLYDWNRELSGAVYELLHMFEVALRNAMDEQLCEWNAQQPHTDGSGFHADAWLLDPAPLLNRLTRNGQDIHKARRRATASSQSRLPNRPITHPDVLAQLSLGTWRYLLPNRDAGRQRLWDDALRHAFPQLTAPPRVLTAKVHDIHLLRNRVAHLEPLLRTQVVRARLTDVLAVLRAIDTVPEQWAAGHQRVTQVLKARPR</sequence>
<evidence type="ECO:0000313" key="2">
    <source>
        <dbReference type="EMBL" id="GGM15665.1"/>
    </source>
</evidence>
<proteinExistence type="predicted"/>